<organism evidence="7 8">
    <name type="scientific">Leptotrombidium deliense</name>
    <dbReference type="NCBI Taxonomy" id="299467"/>
    <lineage>
        <taxon>Eukaryota</taxon>
        <taxon>Metazoa</taxon>
        <taxon>Ecdysozoa</taxon>
        <taxon>Arthropoda</taxon>
        <taxon>Chelicerata</taxon>
        <taxon>Arachnida</taxon>
        <taxon>Acari</taxon>
        <taxon>Acariformes</taxon>
        <taxon>Trombidiformes</taxon>
        <taxon>Prostigmata</taxon>
        <taxon>Anystina</taxon>
        <taxon>Parasitengona</taxon>
        <taxon>Trombiculoidea</taxon>
        <taxon>Trombiculidae</taxon>
        <taxon>Leptotrombidium</taxon>
    </lineage>
</organism>
<dbReference type="EMBL" id="NCKV01005694">
    <property type="protein sequence ID" value="RWS23906.1"/>
    <property type="molecule type" value="Genomic_DNA"/>
</dbReference>
<keyword evidence="2" id="KW-0813">Transport</keyword>
<dbReference type="PROSITE" id="PS50192">
    <property type="entry name" value="T_SNARE"/>
    <property type="match status" value="2"/>
</dbReference>
<dbReference type="GO" id="GO:0031629">
    <property type="term" value="P:synaptic vesicle fusion to presynaptic active zone membrane"/>
    <property type="evidence" value="ECO:0007669"/>
    <property type="project" value="TreeGrafter"/>
</dbReference>
<dbReference type="PANTHER" id="PTHR19305">
    <property type="entry name" value="SYNAPTOSOMAL ASSOCIATED PROTEIN"/>
    <property type="match status" value="1"/>
</dbReference>
<dbReference type="GO" id="GO:0005484">
    <property type="term" value="F:SNAP receptor activity"/>
    <property type="evidence" value="ECO:0007669"/>
    <property type="project" value="TreeGrafter"/>
</dbReference>
<reference evidence="7 8" key="1">
    <citation type="journal article" date="2018" name="Gigascience">
        <title>Genomes of trombidid mites reveal novel predicted allergens and laterally-transferred genes associated with secondary metabolism.</title>
        <authorList>
            <person name="Dong X."/>
            <person name="Chaisiri K."/>
            <person name="Xia D."/>
            <person name="Armstrong S.D."/>
            <person name="Fang Y."/>
            <person name="Donnelly M.J."/>
            <person name="Kadowaki T."/>
            <person name="McGarry J.W."/>
            <person name="Darby A.C."/>
            <person name="Makepeace B.L."/>
        </authorList>
    </citation>
    <scope>NUCLEOTIDE SEQUENCE [LARGE SCALE GENOMIC DNA]</scope>
    <source>
        <strain evidence="7">UoL-UT</strain>
    </source>
</reference>
<name>A0A443S8L5_9ACAR</name>
<evidence type="ECO:0000256" key="2">
    <source>
        <dbReference type="ARBA" id="ARBA00022448"/>
    </source>
</evidence>
<evidence type="ECO:0000256" key="5">
    <source>
        <dbReference type="SAM" id="MobiDB-lite"/>
    </source>
</evidence>
<evidence type="ECO:0000256" key="1">
    <source>
        <dbReference type="ARBA" id="ARBA00009480"/>
    </source>
</evidence>
<keyword evidence="3" id="KW-0653">Protein transport</keyword>
<dbReference type="Gene3D" id="1.20.5.110">
    <property type="match status" value="2"/>
</dbReference>
<dbReference type="SUPFAM" id="SSF58038">
    <property type="entry name" value="SNARE fusion complex"/>
    <property type="match status" value="2"/>
</dbReference>
<dbReference type="GO" id="GO:0015031">
    <property type="term" value="P:protein transport"/>
    <property type="evidence" value="ECO:0007669"/>
    <property type="project" value="UniProtKB-KW"/>
</dbReference>
<evidence type="ECO:0000256" key="3">
    <source>
        <dbReference type="ARBA" id="ARBA00022927"/>
    </source>
</evidence>
<evidence type="ECO:0000256" key="4">
    <source>
        <dbReference type="ARBA" id="ARBA00023054"/>
    </source>
</evidence>
<dbReference type="GO" id="GO:0031201">
    <property type="term" value="C:SNARE complex"/>
    <property type="evidence" value="ECO:0007669"/>
    <property type="project" value="TreeGrafter"/>
</dbReference>
<keyword evidence="8" id="KW-1185">Reference proteome</keyword>
<evidence type="ECO:0000313" key="7">
    <source>
        <dbReference type="EMBL" id="RWS23906.1"/>
    </source>
</evidence>
<sequence>MNGKSVGFGDWNDDVDDFAFLSHPRQGTSGYLLSNGHANGVQNSVDDRRQQLLQERRRIEERTLESSKVSLGLVYDSEKVALSTAEELTKQREQLNGVEEKLDYVNSAMRVSQKHLNSMKSIFGGIKSYFSKTPETPTYGSRPTNSKSMDQSSEKLEKGAAIISANNDRSKNMKVDISGFNFEDDENEAFEDRQKNRKELNYNDRSRQIDQQLDSNLTEIDSGLYRLKSLAIGLNSEIDEQNRMLDRITSKSERAEDTVNYQTRQMKNLLR</sequence>
<accession>A0A443S8L5</accession>
<dbReference type="Proteomes" id="UP000288716">
    <property type="component" value="Unassembled WGS sequence"/>
</dbReference>
<dbReference type="CDD" id="cd15856">
    <property type="entry name" value="SNARE_SNAP29C"/>
    <property type="match status" value="1"/>
</dbReference>
<dbReference type="PANTHER" id="PTHR19305:SF9">
    <property type="entry name" value="SYNAPTOSOMAL-ASSOCIATED PROTEIN 29"/>
    <property type="match status" value="1"/>
</dbReference>
<dbReference type="AlphaFoldDB" id="A0A443S8L5"/>
<keyword evidence="4" id="KW-0175">Coiled coil</keyword>
<comment type="similarity">
    <text evidence="1">Belongs to the SNAP-25 family.</text>
</comment>
<dbReference type="STRING" id="299467.A0A443S8L5"/>
<feature type="compositionally biased region" description="Polar residues" evidence="5">
    <location>
        <begin position="134"/>
        <end position="151"/>
    </location>
</feature>
<feature type="domain" description="T-SNARE coiled-coil homology" evidence="6">
    <location>
        <begin position="57"/>
        <end position="119"/>
    </location>
</feature>
<dbReference type="GO" id="GO:0005886">
    <property type="term" value="C:plasma membrane"/>
    <property type="evidence" value="ECO:0007669"/>
    <property type="project" value="TreeGrafter"/>
</dbReference>
<dbReference type="FunFam" id="1.20.5.110:FF:000041">
    <property type="entry name" value="Synaptosomal-associated protein 29"/>
    <property type="match status" value="1"/>
</dbReference>
<dbReference type="GO" id="GO:0016082">
    <property type="term" value="P:synaptic vesicle priming"/>
    <property type="evidence" value="ECO:0007669"/>
    <property type="project" value="TreeGrafter"/>
</dbReference>
<dbReference type="OrthoDB" id="18679at2759"/>
<feature type="domain" description="T-SNARE coiled-coil homology" evidence="6">
    <location>
        <begin position="207"/>
        <end position="269"/>
    </location>
</feature>
<protein>
    <submittedName>
        <fullName evidence="7">Synaptosomal-associated protein 29-like protein</fullName>
    </submittedName>
</protein>
<dbReference type="GO" id="GO:0019905">
    <property type="term" value="F:syntaxin binding"/>
    <property type="evidence" value="ECO:0007669"/>
    <property type="project" value="TreeGrafter"/>
</dbReference>
<gene>
    <name evidence="7" type="ORF">B4U80_08941</name>
</gene>
<dbReference type="GO" id="GO:0098793">
    <property type="term" value="C:presynapse"/>
    <property type="evidence" value="ECO:0007669"/>
    <property type="project" value="GOC"/>
</dbReference>
<dbReference type="InterPro" id="IPR000727">
    <property type="entry name" value="T_SNARE_dom"/>
</dbReference>
<comment type="caution">
    <text evidence="7">The sequence shown here is derived from an EMBL/GenBank/DDBJ whole genome shotgun (WGS) entry which is preliminary data.</text>
</comment>
<proteinExistence type="inferred from homology"/>
<dbReference type="VEuPathDB" id="VectorBase:LDEU008136"/>
<dbReference type="SMART" id="SM00397">
    <property type="entry name" value="t_SNARE"/>
    <property type="match status" value="2"/>
</dbReference>
<evidence type="ECO:0000313" key="8">
    <source>
        <dbReference type="Proteomes" id="UP000288716"/>
    </source>
</evidence>
<evidence type="ECO:0000259" key="6">
    <source>
        <dbReference type="PROSITE" id="PS50192"/>
    </source>
</evidence>
<feature type="region of interest" description="Disordered" evidence="5">
    <location>
        <begin position="134"/>
        <end position="157"/>
    </location>
</feature>